<name>A0A0N9HWU4_9PSEU</name>
<protein>
    <submittedName>
        <fullName evidence="1">Uncharacterized protein</fullName>
    </submittedName>
</protein>
<dbReference type="EMBL" id="CP012752">
    <property type="protein sequence ID" value="ALG07900.1"/>
    <property type="molecule type" value="Genomic_DNA"/>
</dbReference>
<gene>
    <name evidence="1" type="ORF">AOZ06_14120</name>
</gene>
<evidence type="ECO:0000313" key="1">
    <source>
        <dbReference type="EMBL" id="ALG07900.1"/>
    </source>
</evidence>
<proteinExistence type="predicted"/>
<organism evidence="1 2">
    <name type="scientific">Kibdelosporangium phytohabitans</name>
    <dbReference type="NCBI Taxonomy" id="860235"/>
    <lineage>
        <taxon>Bacteria</taxon>
        <taxon>Bacillati</taxon>
        <taxon>Actinomycetota</taxon>
        <taxon>Actinomycetes</taxon>
        <taxon>Pseudonocardiales</taxon>
        <taxon>Pseudonocardiaceae</taxon>
        <taxon>Kibdelosporangium</taxon>
    </lineage>
</organism>
<keyword evidence="2" id="KW-1185">Reference proteome</keyword>
<sequence>MTAGVPVFWGHGVVQPDCAHVRETLAGRPVAGFAICGCLLVGDISDDEVAAGGYRLCSRCLELLENREPGIDYPLWTSGWVTPGRTGGG</sequence>
<dbReference type="Proteomes" id="UP000063699">
    <property type="component" value="Chromosome"/>
</dbReference>
<dbReference type="AlphaFoldDB" id="A0A0N9HWU4"/>
<accession>A0A0N9HWU4</accession>
<dbReference type="KEGG" id="kphy:AOZ06_14120"/>
<reference evidence="1 2" key="1">
    <citation type="submission" date="2015-07" db="EMBL/GenBank/DDBJ databases">
        <title>Genome sequencing of Kibdelosporangium phytohabitans.</title>
        <authorList>
            <person name="Qin S."/>
            <person name="Xing K."/>
        </authorList>
    </citation>
    <scope>NUCLEOTIDE SEQUENCE [LARGE SCALE GENOMIC DNA]</scope>
    <source>
        <strain evidence="1 2">KLBMP1111</strain>
    </source>
</reference>
<evidence type="ECO:0000313" key="2">
    <source>
        <dbReference type="Proteomes" id="UP000063699"/>
    </source>
</evidence>
<dbReference type="STRING" id="860235.AOZ06_14120"/>